<accession>A0ABP2KHZ0</accession>
<dbReference type="EMBL" id="ACRG01000001">
    <property type="protein sequence ID" value="EFV81766.1"/>
    <property type="molecule type" value="Genomic_DNA"/>
</dbReference>
<keyword evidence="1" id="KW-0732">Signal</keyword>
<feature type="chain" id="PRO_5046380197" description="Lipoprotein" evidence="1">
    <location>
        <begin position="19"/>
        <end position="186"/>
    </location>
</feature>
<comment type="caution">
    <text evidence="2">The sequence shown here is derived from an EMBL/GenBank/DDBJ whole genome shotgun (WGS) entry which is preliminary data.</text>
</comment>
<protein>
    <recommendedName>
        <fullName evidence="4">Lipoprotein</fullName>
    </recommendedName>
</protein>
<feature type="signal peptide" evidence="1">
    <location>
        <begin position="1"/>
        <end position="18"/>
    </location>
</feature>
<evidence type="ECO:0000256" key="1">
    <source>
        <dbReference type="SAM" id="SignalP"/>
    </source>
</evidence>
<evidence type="ECO:0000313" key="2">
    <source>
        <dbReference type="EMBL" id="EFV81766.1"/>
    </source>
</evidence>
<dbReference type="RefSeq" id="WP_003746158.1">
    <property type="nucleotide sequence ID" value="NZ_GL635793.1"/>
</dbReference>
<dbReference type="PROSITE" id="PS51257">
    <property type="entry name" value="PROKAR_LIPOPROTEIN"/>
    <property type="match status" value="1"/>
</dbReference>
<keyword evidence="3" id="KW-1185">Reference proteome</keyword>
<proteinExistence type="predicted"/>
<name>A0ABP2KHZ0_NEIMU</name>
<evidence type="ECO:0000313" key="3">
    <source>
        <dbReference type="Proteomes" id="UP000003612"/>
    </source>
</evidence>
<sequence>MKHLFLTLAVCSLLSACATTLEMQTDGFEIQQDTITLKQPPEGQARIYAFRPSRFAGGGVRYFVSGHYNKFTYQRPFANLDDTFFILRSENGAGNFVDIERLEPITLYAQTEAAETLSFTPVANRIYCLRTSVIPGAWVGRPKFDLLSQKTCEQEIKSINMIKQYEKQKQHAKTFWQKVEQKAKKQ</sequence>
<gene>
    <name evidence="2" type="ORF">HMPREF0604_00345</name>
</gene>
<organism evidence="2 3">
    <name type="scientific">Neisseria mucosa C102</name>
    <dbReference type="NCBI Taxonomy" id="435832"/>
    <lineage>
        <taxon>Bacteria</taxon>
        <taxon>Pseudomonadati</taxon>
        <taxon>Pseudomonadota</taxon>
        <taxon>Betaproteobacteria</taxon>
        <taxon>Neisseriales</taxon>
        <taxon>Neisseriaceae</taxon>
        <taxon>Neisseria</taxon>
    </lineage>
</organism>
<reference evidence="2 3" key="1">
    <citation type="submission" date="2010-12" db="EMBL/GenBank/DDBJ databases">
        <title>The Genome Sequence of Neisseria mucosa strain C102.</title>
        <authorList>
            <consortium name="The Broad Institute Genome Sequencing Platform"/>
            <person name="Earl A."/>
            <person name="Ward D."/>
            <person name="Feldgarden M."/>
            <person name="Gevers D."/>
            <person name="Sibley C.D."/>
            <person name="Field T.R."/>
            <person name="Grinwis M."/>
            <person name="Eshaghurshan C.S."/>
            <person name="Surette M."/>
            <person name="Young S.K."/>
            <person name="Zeng Q."/>
            <person name="Gargeya S."/>
            <person name="Fitzgerald M."/>
            <person name="Haas B."/>
            <person name="Abouelleil A."/>
            <person name="Alvarado L."/>
            <person name="Arachchi H.M."/>
            <person name="Berlin A."/>
            <person name="Brown A."/>
            <person name="Chapman S.B."/>
            <person name="Chen Z."/>
            <person name="Dunbar C."/>
            <person name="Freedman E."/>
            <person name="Gearin G."/>
            <person name="Gellesch M."/>
            <person name="Goldberg J."/>
            <person name="Griggs A."/>
            <person name="Gujja S."/>
            <person name="Heilman E."/>
            <person name="Heiman D."/>
            <person name="Howarth C."/>
            <person name="Larson L."/>
            <person name="Lui A."/>
            <person name="MacDonald P.J.P."/>
            <person name="Mehta T."/>
            <person name="Montmayeur A."/>
            <person name="Murphy C."/>
            <person name="Neiman D."/>
            <person name="Pearson M."/>
            <person name="Priest M."/>
            <person name="Roberts A."/>
            <person name="Saif S."/>
            <person name="Shea T."/>
            <person name="Shenoy N."/>
            <person name="Sisk P."/>
            <person name="Stolte C."/>
            <person name="Sykes S."/>
            <person name="White J."/>
            <person name="Yandava C."/>
            <person name="Nusbaum C."/>
            <person name="Birren B."/>
        </authorList>
    </citation>
    <scope>NUCLEOTIDE SEQUENCE [LARGE SCALE GENOMIC DNA]</scope>
    <source>
        <strain evidence="2 3">C102</strain>
    </source>
</reference>
<dbReference type="Proteomes" id="UP000003612">
    <property type="component" value="Unassembled WGS sequence"/>
</dbReference>
<evidence type="ECO:0008006" key="4">
    <source>
        <dbReference type="Google" id="ProtNLM"/>
    </source>
</evidence>